<evidence type="ECO:0000313" key="3">
    <source>
        <dbReference type="Proteomes" id="UP001595976"/>
    </source>
</evidence>
<name>A0ABW0F9Z9_9HYPH</name>
<dbReference type="PANTHER" id="PTHR33609">
    <property type="entry name" value="LOW CALCIUM RESPONSE LOCUS PROTEIN S"/>
    <property type="match status" value="1"/>
</dbReference>
<dbReference type="Proteomes" id="UP001595976">
    <property type="component" value="Unassembled WGS sequence"/>
</dbReference>
<reference evidence="3" key="1">
    <citation type="journal article" date="2019" name="Int. J. Syst. Evol. Microbiol.">
        <title>The Global Catalogue of Microorganisms (GCM) 10K type strain sequencing project: providing services to taxonomists for standard genome sequencing and annotation.</title>
        <authorList>
            <consortium name="The Broad Institute Genomics Platform"/>
            <consortium name="The Broad Institute Genome Sequencing Center for Infectious Disease"/>
            <person name="Wu L."/>
            <person name="Ma J."/>
        </authorList>
    </citation>
    <scope>NUCLEOTIDE SEQUENCE [LARGE SCALE GENOMIC DNA]</scope>
    <source>
        <strain evidence="3">CGMCC 1.15643</strain>
    </source>
</reference>
<evidence type="ECO:0000256" key="1">
    <source>
        <dbReference type="SAM" id="MobiDB-lite"/>
    </source>
</evidence>
<dbReference type="InterPro" id="IPR002514">
    <property type="entry name" value="Transposase_8"/>
</dbReference>
<evidence type="ECO:0000313" key="2">
    <source>
        <dbReference type="EMBL" id="MFC5295341.1"/>
    </source>
</evidence>
<dbReference type="InterPro" id="IPR052546">
    <property type="entry name" value="Transposase_8_domain"/>
</dbReference>
<sequence length="184" mass="20175">MCRKYGIFAAAFYKFKAKYGGMDVSDAHRLKTLDDENTHLKRLPAAQLLDNAILKDVAAKHGYARCEAEGGGSCLHGACDEPALSVRNDNNQRPARPASGATSSRNQGTPSSRKRVAASSESALPRGEVAGAPARRSQTGLRWCGRIGACRVLRIPLTGIVCFMESRLLWRSAMSRRWRMRIGR</sequence>
<accession>A0ABW0F9Z9</accession>
<keyword evidence="3" id="KW-1185">Reference proteome</keyword>
<protein>
    <submittedName>
        <fullName evidence="2">Transposase</fullName>
    </submittedName>
</protein>
<dbReference type="Pfam" id="PF01527">
    <property type="entry name" value="HTH_Tnp_1"/>
    <property type="match status" value="1"/>
</dbReference>
<gene>
    <name evidence="2" type="ORF">ACFPK2_20320</name>
</gene>
<dbReference type="PANTHER" id="PTHR33609:SF1">
    <property type="entry name" value="TRANSPOSASE"/>
    <property type="match status" value="1"/>
</dbReference>
<comment type="caution">
    <text evidence="2">The sequence shown here is derived from an EMBL/GenBank/DDBJ whole genome shotgun (WGS) entry which is preliminary data.</text>
</comment>
<feature type="compositionally biased region" description="Polar residues" evidence="1">
    <location>
        <begin position="100"/>
        <end position="111"/>
    </location>
</feature>
<dbReference type="RefSeq" id="WP_377785498.1">
    <property type="nucleotide sequence ID" value="NZ_JBHSLI010000009.1"/>
</dbReference>
<organism evidence="2 3">
    <name type="scientific">Bosea minatitlanensis</name>
    <dbReference type="NCBI Taxonomy" id="128782"/>
    <lineage>
        <taxon>Bacteria</taxon>
        <taxon>Pseudomonadati</taxon>
        <taxon>Pseudomonadota</taxon>
        <taxon>Alphaproteobacteria</taxon>
        <taxon>Hyphomicrobiales</taxon>
        <taxon>Boseaceae</taxon>
        <taxon>Bosea</taxon>
    </lineage>
</organism>
<dbReference type="EMBL" id="JBHSLI010000009">
    <property type="protein sequence ID" value="MFC5295341.1"/>
    <property type="molecule type" value="Genomic_DNA"/>
</dbReference>
<feature type="non-terminal residue" evidence="2">
    <location>
        <position position="184"/>
    </location>
</feature>
<feature type="region of interest" description="Disordered" evidence="1">
    <location>
        <begin position="85"/>
        <end position="135"/>
    </location>
</feature>
<proteinExistence type="predicted"/>